<proteinExistence type="predicted"/>
<reference evidence="1" key="1">
    <citation type="journal article" date="2012" name="Nature">
        <title>The tomato genome sequence provides insights into fleshy fruit evolution.</title>
        <authorList>
            <consortium name="Tomato Genome Consortium"/>
        </authorList>
    </citation>
    <scope>NUCLEOTIDE SEQUENCE [LARGE SCALE GENOMIC DNA]</scope>
    <source>
        <strain evidence="1">cv. Heinz 1706</strain>
    </source>
</reference>
<dbReference type="Proteomes" id="UP000004994">
    <property type="component" value="Chromosome 8"/>
</dbReference>
<dbReference type="AlphaFoldDB" id="A0A3Q7HI52"/>
<accession>A0A3Q7HI52</accession>
<sequence>MYINDVVWIKIPIDATVALGLTNNPHNKIIISYHHHSKQTLTQLGIAKSNNDFHPLKQSNEIELQVLIYTFDTTM</sequence>
<name>A0A3Q7HI52_SOLLC</name>
<dbReference type="InParanoid" id="A0A3Q7HI52"/>
<dbReference type="PaxDb" id="4081-Solyc08g007850.1.1"/>
<evidence type="ECO:0000313" key="1">
    <source>
        <dbReference type="EnsemblPlants" id="Solyc08g007850.1.1.1"/>
    </source>
</evidence>
<evidence type="ECO:0000313" key="2">
    <source>
        <dbReference type="Proteomes" id="UP000004994"/>
    </source>
</evidence>
<dbReference type="EnsemblPlants" id="Solyc08g007850.1.1">
    <property type="protein sequence ID" value="Solyc08g007850.1.1.1"/>
    <property type="gene ID" value="Solyc08g007850.1"/>
</dbReference>
<dbReference type="Gramene" id="Solyc08g007850.1.1">
    <property type="protein sequence ID" value="Solyc08g007850.1.1.1"/>
    <property type="gene ID" value="Solyc08g007850.1"/>
</dbReference>
<keyword evidence="2" id="KW-1185">Reference proteome</keyword>
<organism evidence="1">
    <name type="scientific">Solanum lycopersicum</name>
    <name type="common">Tomato</name>
    <name type="synonym">Lycopersicon esculentum</name>
    <dbReference type="NCBI Taxonomy" id="4081"/>
    <lineage>
        <taxon>Eukaryota</taxon>
        <taxon>Viridiplantae</taxon>
        <taxon>Streptophyta</taxon>
        <taxon>Embryophyta</taxon>
        <taxon>Tracheophyta</taxon>
        <taxon>Spermatophyta</taxon>
        <taxon>Magnoliopsida</taxon>
        <taxon>eudicotyledons</taxon>
        <taxon>Gunneridae</taxon>
        <taxon>Pentapetalae</taxon>
        <taxon>asterids</taxon>
        <taxon>lamiids</taxon>
        <taxon>Solanales</taxon>
        <taxon>Solanaceae</taxon>
        <taxon>Solanoideae</taxon>
        <taxon>Solaneae</taxon>
        <taxon>Solanum</taxon>
        <taxon>Solanum subgen. Lycopersicon</taxon>
    </lineage>
</organism>
<protein>
    <submittedName>
        <fullName evidence="1">Uncharacterized protein</fullName>
    </submittedName>
</protein>
<reference evidence="1" key="2">
    <citation type="submission" date="2019-01" db="UniProtKB">
        <authorList>
            <consortium name="EnsemblPlants"/>
        </authorList>
    </citation>
    <scope>IDENTIFICATION</scope>
    <source>
        <strain evidence="1">cv. Heinz 1706</strain>
    </source>
</reference>